<organism evidence="2 3">
    <name type="scientific">Truncatella angustata</name>
    <dbReference type="NCBI Taxonomy" id="152316"/>
    <lineage>
        <taxon>Eukaryota</taxon>
        <taxon>Fungi</taxon>
        <taxon>Dikarya</taxon>
        <taxon>Ascomycota</taxon>
        <taxon>Pezizomycotina</taxon>
        <taxon>Sordariomycetes</taxon>
        <taxon>Xylariomycetidae</taxon>
        <taxon>Amphisphaeriales</taxon>
        <taxon>Sporocadaceae</taxon>
        <taxon>Truncatella</taxon>
    </lineage>
</organism>
<protein>
    <submittedName>
        <fullName evidence="2">Uncharacterized protein</fullName>
    </submittedName>
</protein>
<dbReference type="AlphaFoldDB" id="A0A9P8UI91"/>
<reference evidence="2" key="1">
    <citation type="journal article" date="2021" name="Nat. Commun.">
        <title>Genetic determinants of endophytism in the Arabidopsis root mycobiome.</title>
        <authorList>
            <person name="Mesny F."/>
            <person name="Miyauchi S."/>
            <person name="Thiergart T."/>
            <person name="Pickel B."/>
            <person name="Atanasova L."/>
            <person name="Karlsson M."/>
            <person name="Huettel B."/>
            <person name="Barry K.W."/>
            <person name="Haridas S."/>
            <person name="Chen C."/>
            <person name="Bauer D."/>
            <person name="Andreopoulos W."/>
            <person name="Pangilinan J."/>
            <person name="LaButti K."/>
            <person name="Riley R."/>
            <person name="Lipzen A."/>
            <person name="Clum A."/>
            <person name="Drula E."/>
            <person name="Henrissat B."/>
            <person name="Kohler A."/>
            <person name="Grigoriev I.V."/>
            <person name="Martin F.M."/>
            <person name="Hacquard S."/>
        </authorList>
    </citation>
    <scope>NUCLEOTIDE SEQUENCE</scope>
    <source>
        <strain evidence="2">MPI-SDFR-AT-0073</strain>
    </source>
</reference>
<feature type="signal peptide" evidence="1">
    <location>
        <begin position="1"/>
        <end position="15"/>
    </location>
</feature>
<evidence type="ECO:0000313" key="3">
    <source>
        <dbReference type="Proteomes" id="UP000758603"/>
    </source>
</evidence>
<gene>
    <name evidence="2" type="ORF">BKA67DRAFT_677731</name>
</gene>
<dbReference type="Proteomes" id="UP000758603">
    <property type="component" value="Unassembled WGS sequence"/>
</dbReference>
<keyword evidence="3" id="KW-1185">Reference proteome</keyword>
<feature type="chain" id="PRO_5040354624" evidence="1">
    <location>
        <begin position="16"/>
        <end position="175"/>
    </location>
</feature>
<keyword evidence="1" id="KW-0732">Signal</keyword>
<comment type="caution">
    <text evidence="2">The sequence shown here is derived from an EMBL/GenBank/DDBJ whole genome shotgun (WGS) entry which is preliminary data.</text>
</comment>
<dbReference type="EMBL" id="JAGPXC010000005">
    <property type="protein sequence ID" value="KAH6652642.1"/>
    <property type="molecule type" value="Genomic_DNA"/>
</dbReference>
<dbReference type="OrthoDB" id="7464126at2759"/>
<dbReference type="GeneID" id="70137726"/>
<evidence type="ECO:0000256" key="1">
    <source>
        <dbReference type="SAM" id="SignalP"/>
    </source>
</evidence>
<proteinExistence type="predicted"/>
<dbReference type="RefSeq" id="XP_045956919.1">
    <property type="nucleotide sequence ID" value="XM_046108835.1"/>
</dbReference>
<name>A0A9P8UI91_9PEZI</name>
<accession>A0A9P8UI91</accession>
<sequence>MAVTFLLLWPISSPAHDYFAVVWPDEEDISEAVWLAGATEDETKNFIANNSGGIIVKEMLAKSSGSSGDAYSIVGSTSAMRMGTNSAILDTLRLRTADLERAQDSFSDLWNKHNFQVKNLRESLRLIGISLGVLGSKVVPDYSSLIGDPRERAETIQANHMDMCRFKSSQDLGYE</sequence>
<evidence type="ECO:0000313" key="2">
    <source>
        <dbReference type="EMBL" id="KAH6652642.1"/>
    </source>
</evidence>